<accession>A0A2T1KW73</accession>
<gene>
    <name evidence="1" type="ORF">C7H09_00335</name>
</gene>
<comment type="caution">
    <text evidence="1">The sequence shown here is derived from an EMBL/GenBank/DDBJ whole genome shotgun (WGS) entry which is preliminary data.</text>
</comment>
<evidence type="ECO:0000313" key="2">
    <source>
        <dbReference type="Proteomes" id="UP000239866"/>
    </source>
</evidence>
<dbReference type="AlphaFoldDB" id="A0A2T1KW73"/>
<sequence length="124" mass="14042">MQDLEIYVRDLEPGSVSDWLESQLDEVQLDDADVARVVKGQGRYGSAGIRITLYPGASGKRFTSILLEGESLPWSSDLACARSAWRAMDTEIRCSPGEWKEGDPVEDDKWWRLDHRGEQLVVWS</sequence>
<name>A0A2T1KW73_9GAMM</name>
<dbReference type="RefSeq" id="WP_106760699.1">
    <property type="nucleotide sequence ID" value="NZ_PXNP01000004.1"/>
</dbReference>
<evidence type="ECO:0000313" key="1">
    <source>
        <dbReference type="EMBL" id="PSF14336.1"/>
    </source>
</evidence>
<dbReference type="Proteomes" id="UP000239866">
    <property type="component" value="Unassembled WGS sequence"/>
</dbReference>
<organism evidence="1 2">
    <name type="scientific">Marinobacter fuscus</name>
    <dbReference type="NCBI Taxonomy" id="2109942"/>
    <lineage>
        <taxon>Bacteria</taxon>
        <taxon>Pseudomonadati</taxon>
        <taxon>Pseudomonadota</taxon>
        <taxon>Gammaproteobacteria</taxon>
        <taxon>Pseudomonadales</taxon>
        <taxon>Marinobacteraceae</taxon>
        <taxon>Marinobacter</taxon>
    </lineage>
</organism>
<dbReference type="EMBL" id="PXNP01000004">
    <property type="protein sequence ID" value="PSF14336.1"/>
    <property type="molecule type" value="Genomic_DNA"/>
</dbReference>
<keyword evidence="2" id="KW-1185">Reference proteome</keyword>
<proteinExistence type="predicted"/>
<reference evidence="1 2" key="1">
    <citation type="submission" date="2018-03" db="EMBL/GenBank/DDBJ databases">
        <title>Marinobacter brunus sp. nov., a marine bacterium of Gamma-proteobacteria isolated from the surface seawater of the South China Sea.</title>
        <authorList>
            <person name="Cheng H."/>
            <person name="Wu Y.-H."/>
            <person name="Xamxidin M."/>
            <person name="Xu X.-W."/>
        </authorList>
    </citation>
    <scope>NUCLEOTIDE SEQUENCE [LARGE SCALE GENOMIC DNA]</scope>
    <source>
        <strain evidence="1 2">NH169-3</strain>
    </source>
</reference>
<dbReference type="OrthoDB" id="1495305at2"/>
<protein>
    <submittedName>
        <fullName evidence="1">Uncharacterized protein</fullName>
    </submittedName>
</protein>